<keyword evidence="2" id="KW-0472">Membrane</keyword>
<comment type="caution">
    <text evidence="3">The sequence shown here is derived from an EMBL/GenBank/DDBJ whole genome shotgun (WGS) entry which is preliminary data.</text>
</comment>
<reference evidence="3 4" key="1">
    <citation type="submission" date="2019-10" db="EMBL/GenBank/DDBJ databases">
        <authorList>
            <person name="Palmer J.M."/>
        </authorList>
    </citation>
    <scope>NUCLEOTIDE SEQUENCE [LARGE SCALE GENOMIC DNA]</scope>
    <source>
        <strain evidence="3 4">TWF730</strain>
    </source>
</reference>
<evidence type="ECO:0000313" key="3">
    <source>
        <dbReference type="EMBL" id="KAK6358002.1"/>
    </source>
</evidence>
<keyword evidence="2" id="KW-1133">Transmembrane helix</keyword>
<feature type="transmembrane region" description="Helical" evidence="2">
    <location>
        <begin position="286"/>
        <end position="313"/>
    </location>
</feature>
<dbReference type="EMBL" id="JAVHNS010000004">
    <property type="protein sequence ID" value="KAK6358002.1"/>
    <property type="molecule type" value="Genomic_DNA"/>
</dbReference>
<feature type="transmembrane region" description="Helical" evidence="2">
    <location>
        <begin position="156"/>
        <end position="177"/>
    </location>
</feature>
<dbReference type="AlphaFoldDB" id="A0AAV9V7U8"/>
<feature type="transmembrane region" description="Helical" evidence="2">
    <location>
        <begin position="320"/>
        <end position="341"/>
    </location>
</feature>
<feature type="region of interest" description="Disordered" evidence="1">
    <location>
        <begin position="1"/>
        <end position="20"/>
    </location>
</feature>
<protein>
    <submittedName>
        <fullName evidence="3">Uncharacterized protein</fullName>
    </submittedName>
</protein>
<organism evidence="3 4">
    <name type="scientific">Orbilia blumenaviensis</name>
    <dbReference type="NCBI Taxonomy" id="1796055"/>
    <lineage>
        <taxon>Eukaryota</taxon>
        <taxon>Fungi</taxon>
        <taxon>Dikarya</taxon>
        <taxon>Ascomycota</taxon>
        <taxon>Pezizomycotina</taxon>
        <taxon>Orbiliomycetes</taxon>
        <taxon>Orbiliales</taxon>
        <taxon>Orbiliaceae</taxon>
        <taxon>Orbilia</taxon>
    </lineage>
</organism>
<feature type="compositionally biased region" description="Basic and acidic residues" evidence="1">
    <location>
        <begin position="25"/>
        <end position="37"/>
    </location>
</feature>
<evidence type="ECO:0000256" key="2">
    <source>
        <dbReference type="SAM" id="Phobius"/>
    </source>
</evidence>
<accession>A0AAV9V7U8</accession>
<name>A0AAV9V7U8_9PEZI</name>
<sequence length="345" mass="39974">MDSMSKRQFGERSDELPIYTRREIARAQAARGKEASGHSDITPGVRQARKVEQKPNPELLRLTESKAQELRKKRLEGSTLTRIPVYTSLDKKEPFEVVMPEPTEPPKPKWAEIAAIDVPKQPGARRPGRFEYQRGNIENVFETGERSLIIEKSRKGAYAFAQLYCYIVYWFATWFGASIGRPGKWRDFAFRFPPTEGGWDFFNIREEFENLTHSNAIYTKKKVWFNPSTGRYETILFTNLDDESRFRDRYPGETDGIDPIEFAKYHYLNPEETAVKLVGERVFKPFITVFVAFLAFLVIVNGAKIGISVLHLLVMENPEVACLLFGLTFAIWVVRIVYRWLFHVK</sequence>
<proteinExistence type="predicted"/>
<dbReference type="Proteomes" id="UP001373714">
    <property type="component" value="Unassembled WGS sequence"/>
</dbReference>
<evidence type="ECO:0000313" key="4">
    <source>
        <dbReference type="Proteomes" id="UP001373714"/>
    </source>
</evidence>
<keyword evidence="4" id="KW-1185">Reference proteome</keyword>
<feature type="region of interest" description="Disordered" evidence="1">
    <location>
        <begin position="25"/>
        <end position="58"/>
    </location>
</feature>
<gene>
    <name evidence="3" type="ORF">TWF730_007356</name>
</gene>
<evidence type="ECO:0000256" key="1">
    <source>
        <dbReference type="SAM" id="MobiDB-lite"/>
    </source>
</evidence>
<feature type="compositionally biased region" description="Basic and acidic residues" evidence="1">
    <location>
        <begin position="49"/>
        <end position="58"/>
    </location>
</feature>
<keyword evidence="2" id="KW-0812">Transmembrane</keyword>